<evidence type="ECO:0000313" key="3">
    <source>
        <dbReference type="Proteomes" id="UP001206692"/>
    </source>
</evidence>
<sequence>MGKRIDNTVCHCLKMRRSAENVIHFYDTILAPSGVTVRQYSLLNAIAEHRGCNVRALAEITLLDRSTLARSLKPLIQSDYITDNKAAGTRDSVLELTEKGVSVCREAAALWEQAQRKFEEKLSEEQLAALEGALTLLQDL</sequence>
<dbReference type="InterPro" id="IPR039422">
    <property type="entry name" value="MarR/SlyA-like"/>
</dbReference>
<dbReference type="RefSeq" id="WP_062412226.1">
    <property type="nucleotide sequence ID" value="NZ_JAJCIO010000011.1"/>
</dbReference>
<reference evidence="2 3" key="1">
    <citation type="submission" date="2022-06" db="EMBL/GenBank/DDBJ databases">
        <title>Isolation of gut microbiota from human fecal samples.</title>
        <authorList>
            <person name="Pamer E.G."/>
            <person name="Barat B."/>
            <person name="Waligurski E."/>
            <person name="Medina S."/>
            <person name="Paddock L."/>
            <person name="Mostad J."/>
        </authorList>
    </citation>
    <scope>NUCLEOTIDE SEQUENCE [LARGE SCALE GENOMIC DNA]</scope>
    <source>
        <strain evidence="2 3">DFI.1.1</strain>
    </source>
</reference>
<dbReference type="Pfam" id="PF12802">
    <property type="entry name" value="MarR_2"/>
    <property type="match status" value="1"/>
</dbReference>
<proteinExistence type="predicted"/>
<name>A0ABT1SUK9_9FIRM</name>
<keyword evidence="3" id="KW-1185">Reference proteome</keyword>
<feature type="domain" description="HTH marR-type" evidence="1">
    <location>
        <begin position="1"/>
        <end position="139"/>
    </location>
</feature>
<dbReference type="InterPro" id="IPR036390">
    <property type="entry name" value="WH_DNA-bd_sf"/>
</dbReference>
<evidence type="ECO:0000259" key="1">
    <source>
        <dbReference type="PROSITE" id="PS50995"/>
    </source>
</evidence>
<dbReference type="EMBL" id="JANGEW010000014">
    <property type="protein sequence ID" value="MCQ5342965.1"/>
    <property type="molecule type" value="Genomic_DNA"/>
</dbReference>
<gene>
    <name evidence="2" type="ORF">NE675_08030</name>
</gene>
<dbReference type="Gene3D" id="1.10.10.10">
    <property type="entry name" value="Winged helix-like DNA-binding domain superfamily/Winged helix DNA-binding domain"/>
    <property type="match status" value="1"/>
</dbReference>
<protein>
    <submittedName>
        <fullName evidence="2">MarR family winged helix-turn-helix transcriptional regulator</fullName>
    </submittedName>
</protein>
<dbReference type="SMART" id="SM00347">
    <property type="entry name" value="HTH_MARR"/>
    <property type="match status" value="1"/>
</dbReference>
<dbReference type="SUPFAM" id="SSF46785">
    <property type="entry name" value="Winged helix' DNA-binding domain"/>
    <property type="match status" value="1"/>
</dbReference>
<dbReference type="InterPro" id="IPR000835">
    <property type="entry name" value="HTH_MarR-typ"/>
</dbReference>
<organism evidence="2 3">
    <name type="scientific">Megasphaera massiliensis</name>
    <dbReference type="NCBI Taxonomy" id="1232428"/>
    <lineage>
        <taxon>Bacteria</taxon>
        <taxon>Bacillati</taxon>
        <taxon>Bacillota</taxon>
        <taxon>Negativicutes</taxon>
        <taxon>Veillonellales</taxon>
        <taxon>Veillonellaceae</taxon>
        <taxon>Megasphaera</taxon>
    </lineage>
</organism>
<accession>A0ABT1SUK9</accession>
<dbReference type="InterPro" id="IPR036388">
    <property type="entry name" value="WH-like_DNA-bd_sf"/>
</dbReference>
<dbReference type="PROSITE" id="PS50995">
    <property type="entry name" value="HTH_MARR_2"/>
    <property type="match status" value="1"/>
</dbReference>
<dbReference type="PANTHER" id="PTHR33164:SF105">
    <property type="entry name" value="TRANSCRIPTIONAL REPRESSOR PROTEIN-RELATED"/>
    <property type="match status" value="1"/>
</dbReference>
<evidence type="ECO:0000313" key="2">
    <source>
        <dbReference type="EMBL" id="MCQ5342965.1"/>
    </source>
</evidence>
<comment type="caution">
    <text evidence="2">The sequence shown here is derived from an EMBL/GenBank/DDBJ whole genome shotgun (WGS) entry which is preliminary data.</text>
</comment>
<dbReference type="PANTHER" id="PTHR33164">
    <property type="entry name" value="TRANSCRIPTIONAL REGULATOR, MARR FAMILY"/>
    <property type="match status" value="1"/>
</dbReference>
<dbReference type="Proteomes" id="UP001206692">
    <property type="component" value="Unassembled WGS sequence"/>
</dbReference>